<evidence type="ECO:0000313" key="2">
    <source>
        <dbReference type="EMBL" id="KAJ7362353.1"/>
    </source>
</evidence>
<sequence>MAPSGIEQIVHEHHSQTTKAALICKPCPFCNRNERVDNLKIWDISDLDITLLEIAMNILHVHYNQQRIQSHSIYDGRYHACSTCAKCVKGRNFFKIPLYSWANGCWIGTIPPELSSLSYTEELVITRAQTTKCWVKINAGFSPPFFISSLHLGTRHILCALNWLKENNPLYHDIEINLIALTEYPADDDGCVPFPVQHQSDSHGIDTTEAIFAEHSGSDENIPLLVTGTFDIETSGIDLDSRKVEALWRLKAGVSFAKTSTMANTLSVRDNPNVYGMLWPVLFPYGVGMFDGPVRLQKELGFKPIMLKSPVQHYLQMADCRFQTHFAFPFAMHNIQTVRKLSHQLCLAVCRAWWPKAMAAMVKIDDDTLASLTTTMAAKKARKDYSKYTPATPTESTIFELLQYANYISDHIESLASEILKMREEIQAITALCGTTGSFDSHCKSTANGMPDTCSTQNTAPIGLIFGYAIISDVTLANCLDIDFAKVCARSQLLCM</sequence>
<proteinExistence type="predicted"/>
<dbReference type="Proteomes" id="UP001218218">
    <property type="component" value="Unassembled WGS sequence"/>
</dbReference>
<name>A0AAD7F0W5_9AGAR</name>
<comment type="caution">
    <text evidence="2">The sequence shown here is derived from an EMBL/GenBank/DDBJ whole genome shotgun (WGS) entry which is preliminary data.</text>
</comment>
<accession>A0AAD7F0W5</accession>
<organism evidence="2 3">
    <name type="scientific">Mycena albidolilacea</name>
    <dbReference type="NCBI Taxonomy" id="1033008"/>
    <lineage>
        <taxon>Eukaryota</taxon>
        <taxon>Fungi</taxon>
        <taxon>Dikarya</taxon>
        <taxon>Basidiomycota</taxon>
        <taxon>Agaricomycotina</taxon>
        <taxon>Agaricomycetes</taxon>
        <taxon>Agaricomycetidae</taxon>
        <taxon>Agaricales</taxon>
        <taxon>Marasmiineae</taxon>
        <taxon>Mycenaceae</taxon>
        <taxon>Mycena</taxon>
    </lineage>
</organism>
<gene>
    <name evidence="2" type="ORF">DFH08DRAFT_799399</name>
</gene>
<evidence type="ECO:0000259" key="1">
    <source>
        <dbReference type="Pfam" id="PF20209"/>
    </source>
</evidence>
<dbReference type="EMBL" id="JARIHO010000004">
    <property type="protein sequence ID" value="KAJ7362353.1"/>
    <property type="molecule type" value="Genomic_DNA"/>
</dbReference>
<protein>
    <recommendedName>
        <fullName evidence="1">DUF6570 domain-containing protein</fullName>
    </recommendedName>
</protein>
<dbReference type="Pfam" id="PF20209">
    <property type="entry name" value="DUF6570"/>
    <property type="match status" value="1"/>
</dbReference>
<keyword evidence="3" id="KW-1185">Reference proteome</keyword>
<reference evidence="2" key="1">
    <citation type="submission" date="2023-03" db="EMBL/GenBank/DDBJ databases">
        <title>Massive genome expansion in bonnet fungi (Mycena s.s.) driven by repeated elements and novel gene families across ecological guilds.</title>
        <authorList>
            <consortium name="Lawrence Berkeley National Laboratory"/>
            <person name="Harder C.B."/>
            <person name="Miyauchi S."/>
            <person name="Viragh M."/>
            <person name="Kuo A."/>
            <person name="Thoen E."/>
            <person name="Andreopoulos B."/>
            <person name="Lu D."/>
            <person name="Skrede I."/>
            <person name="Drula E."/>
            <person name="Henrissat B."/>
            <person name="Morin E."/>
            <person name="Kohler A."/>
            <person name="Barry K."/>
            <person name="LaButti K."/>
            <person name="Morin E."/>
            <person name="Salamov A."/>
            <person name="Lipzen A."/>
            <person name="Mereny Z."/>
            <person name="Hegedus B."/>
            <person name="Baldrian P."/>
            <person name="Stursova M."/>
            <person name="Weitz H."/>
            <person name="Taylor A."/>
            <person name="Grigoriev I.V."/>
            <person name="Nagy L.G."/>
            <person name="Martin F."/>
            <person name="Kauserud H."/>
        </authorList>
    </citation>
    <scope>NUCLEOTIDE SEQUENCE</scope>
    <source>
        <strain evidence="2">CBHHK002</strain>
    </source>
</reference>
<dbReference type="InterPro" id="IPR046700">
    <property type="entry name" value="DUF6570"/>
</dbReference>
<feature type="domain" description="DUF6570" evidence="1">
    <location>
        <begin position="95"/>
        <end position="138"/>
    </location>
</feature>
<dbReference type="AlphaFoldDB" id="A0AAD7F0W5"/>
<evidence type="ECO:0000313" key="3">
    <source>
        <dbReference type="Proteomes" id="UP001218218"/>
    </source>
</evidence>